<comment type="caution">
    <text evidence="1">The sequence shown here is derived from an EMBL/GenBank/DDBJ whole genome shotgun (WGS) entry which is preliminary data.</text>
</comment>
<name>A0A699ZNY2_HAELA</name>
<accession>A0A699ZNY2</accession>
<proteinExistence type="predicted"/>
<reference evidence="1 2" key="1">
    <citation type="submission" date="2020-02" db="EMBL/GenBank/DDBJ databases">
        <title>Draft genome sequence of Haematococcus lacustris strain NIES-144.</title>
        <authorList>
            <person name="Morimoto D."/>
            <person name="Nakagawa S."/>
            <person name="Yoshida T."/>
            <person name="Sawayama S."/>
        </authorList>
    </citation>
    <scope>NUCLEOTIDE SEQUENCE [LARGE SCALE GENOMIC DNA]</scope>
    <source>
        <strain evidence="1 2">NIES-144</strain>
    </source>
</reference>
<dbReference type="EMBL" id="BLLF01001593">
    <property type="protein sequence ID" value="GFH20198.1"/>
    <property type="molecule type" value="Genomic_DNA"/>
</dbReference>
<evidence type="ECO:0000313" key="1">
    <source>
        <dbReference type="EMBL" id="GFH20198.1"/>
    </source>
</evidence>
<evidence type="ECO:0000313" key="2">
    <source>
        <dbReference type="Proteomes" id="UP000485058"/>
    </source>
</evidence>
<gene>
    <name evidence="1" type="ORF">HaLaN_17280</name>
</gene>
<protein>
    <submittedName>
        <fullName evidence="1">Uncharacterized protein</fullName>
    </submittedName>
</protein>
<keyword evidence="2" id="KW-1185">Reference proteome</keyword>
<organism evidence="1 2">
    <name type="scientific">Haematococcus lacustris</name>
    <name type="common">Green alga</name>
    <name type="synonym">Haematococcus pluvialis</name>
    <dbReference type="NCBI Taxonomy" id="44745"/>
    <lineage>
        <taxon>Eukaryota</taxon>
        <taxon>Viridiplantae</taxon>
        <taxon>Chlorophyta</taxon>
        <taxon>core chlorophytes</taxon>
        <taxon>Chlorophyceae</taxon>
        <taxon>CS clade</taxon>
        <taxon>Chlamydomonadales</taxon>
        <taxon>Haematococcaceae</taxon>
        <taxon>Haematococcus</taxon>
    </lineage>
</organism>
<sequence length="151" mass="15773">MGPRPSTVADEAWPAPDFAVMAGPAGACIAVHRVLLCLASSTLASAIEVQPAVVQLKGLLAECLAWCNSFALSPNPEDPHYVVKWMQWLQPAHAAALHDAPASRLNVLQGLLADEEGCSKLSVPTLLALARIPISRPPGPWPAATRCAAAA</sequence>
<dbReference type="AlphaFoldDB" id="A0A699ZNY2"/>
<dbReference type="Proteomes" id="UP000485058">
    <property type="component" value="Unassembled WGS sequence"/>
</dbReference>